<evidence type="ECO:0000313" key="10">
    <source>
        <dbReference type="EMBL" id="ADQ43243.1"/>
    </source>
</evidence>
<accession>G8Z4Z3</accession>
<keyword evidence="7" id="KW-0539">Nucleus</keyword>
<dbReference type="GO" id="GO:0004861">
    <property type="term" value="F:cyclin-dependent protein serine/threonine kinase inhibitor activity"/>
    <property type="evidence" value="ECO:0007669"/>
    <property type="project" value="InterPro"/>
</dbReference>
<feature type="region of interest" description="Disordered" evidence="9">
    <location>
        <begin position="22"/>
        <end position="116"/>
    </location>
</feature>
<feature type="coiled-coil region" evidence="8">
    <location>
        <begin position="263"/>
        <end position="290"/>
    </location>
</feature>
<feature type="region of interest" description="Disordered" evidence="9">
    <location>
        <begin position="144"/>
        <end position="186"/>
    </location>
</feature>
<evidence type="ECO:0000256" key="6">
    <source>
        <dbReference type="ARBA" id="ARBA00023163"/>
    </source>
</evidence>
<feature type="compositionally biased region" description="Basic and acidic residues" evidence="9">
    <location>
        <begin position="89"/>
        <end position="110"/>
    </location>
</feature>
<name>G8Z4Z3_HALDI</name>
<dbReference type="EMBL" id="GU186851">
    <property type="protein sequence ID" value="ADQ43243.1"/>
    <property type="molecule type" value="mRNA"/>
</dbReference>
<organism evidence="10">
    <name type="scientific">Haliotis discus discus</name>
    <name type="common">disc abalone</name>
    <dbReference type="NCBI Taxonomy" id="91233"/>
    <lineage>
        <taxon>Eukaryota</taxon>
        <taxon>Metazoa</taxon>
        <taxon>Spiralia</taxon>
        <taxon>Lophotrochozoa</taxon>
        <taxon>Mollusca</taxon>
        <taxon>Gastropoda</taxon>
        <taxon>Vetigastropoda</taxon>
        <taxon>Lepetellida</taxon>
        <taxon>Haliotoidea</taxon>
        <taxon>Haliotidae</taxon>
        <taxon>Haliotis</taxon>
    </lineage>
</organism>
<dbReference type="PANTHER" id="PTHR13469">
    <property type="entry name" value="HEXAMETHYLENE BISACETAMIDE INDUCIBLE 1"/>
    <property type="match status" value="1"/>
</dbReference>
<evidence type="ECO:0000256" key="9">
    <source>
        <dbReference type="SAM" id="MobiDB-lite"/>
    </source>
</evidence>
<dbReference type="GO" id="GO:0097322">
    <property type="term" value="F:7SK snRNA binding"/>
    <property type="evidence" value="ECO:0007669"/>
    <property type="project" value="TreeGrafter"/>
</dbReference>
<dbReference type="InterPro" id="IPR024872">
    <property type="entry name" value="HEXIM"/>
</dbReference>
<dbReference type="PANTHER" id="PTHR13469:SF8">
    <property type="entry name" value="HEXIM P-TEFB COMPLEX SUBUNIT 1"/>
    <property type="match status" value="1"/>
</dbReference>
<feature type="compositionally biased region" description="Polar residues" evidence="9">
    <location>
        <begin position="52"/>
        <end position="61"/>
    </location>
</feature>
<feature type="compositionally biased region" description="Basic residues" evidence="9">
    <location>
        <begin position="62"/>
        <end position="83"/>
    </location>
</feature>
<evidence type="ECO:0000256" key="3">
    <source>
        <dbReference type="ARBA" id="ARBA00022491"/>
    </source>
</evidence>
<dbReference type="GO" id="GO:0000122">
    <property type="term" value="P:negative regulation of transcription by RNA polymerase II"/>
    <property type="evidence" value="ECO:0007669"/>
    <property type="project" value="InterPro"/>
</dbReference>
<keyword evidence="6" id="KW-0804">Transcription</keyword>
<dbReference type="PRINTS" id="PR02094">
    <property type="entry name" value="HEXIMFAMILY"/>
</dbReference>
<sequence>MMEVEFSTVDVESKKICCENSTVVKMSKDDEDVLSGTSDGDVENKQPEGGSESDNQQNSLGQRKKPRRRGRHKGGKHHRKWKPYNKLTWSERKELEERETIRATTKREEAFASGHPVAPYNTTQFLIDDHIQSEVSLDLIGKENDVNGVGLGRDGKDGSFGSGESSEEPCGSGDEDDMFPAKEFSETYDNIHAERLQMMSKEELIKDYLDMERKVERLGRLAKDIDQHNPKGVNRDGSTGDRDSSDGQSLSSSGEEPIDLVSVKKIEEEIKNLKDENSHLKAEIGRLKKI</sequence>
<evidence type="ECO:0000256" key="5">
    <source>
        <dbReference type="ARBA" id="ARBA00023054"/>
    </source>
</evidence>
<keyword evidence="5 8" id="KW-0175">Coiled coil</keyword>
<evidence type="ECO:0000256" key="4">
    <source>
        <dbReference type="ARBA" id="ARBA00023015"/>
    </source>
</evidence>
<evidence type="ECO:0000256" key="1">
    <source>
        <dbReference type="ARBA" id="ARBA00004123"/>
    </source>
</evidence>
<proteinExistence type="evidence at transcript level"/>
<keyword evidence="3" id="KW-0678">Repressor</keyword>
<evidence type="ECO:0000256" key="7">
    <source>
        <dbReference type="ARBA" id="ARBA00023242"/>
    </source>
</evidence>
<dbReference type="GO" id="GO:0005654">
    <property type="term" value="C:nucleoplasm"/>
    <property type="evidence" value="ECO:0007669"/>
    <property type="project" value="TreeGrafter"/>
</dbReference>
<comment type="similarity">
    <text evidence="2">Belongs to the HEXIM family.</text>
</comment>
<protein>
    <submittedName>
        <fullName evidence="10">Hexamethylene bis-acetamide inducible 1-like protein</fullName>
    </submittedName>
</protein>
<evidence type="ECO:0000256" key="2">
    <source>
        <dbReference type="ARBA" id="ARBA00008409"/>
    </source>
</evidence>
<keyword evidence="4" id="KW-0805">Transcription regulation</keyword>
<comment type="subcellular location">
    <subcellularLocation>
        <location evidence="1">Nucleus</location>
    </subcellularLocation>
</comment>
<feature type="compositionally biased region" description="Basic and acidic residues" evidence="9">
    <location>
        <begin position="220"/>
        <end position="229"/>
    </location>
</feature>
<feature type="compositionally biased region" description="Low complexity" evidence="9">
    <location>
        <begin position="162"/>
        <end position="172"/>
    </location>
</feature>
<feature type="region of interest" description="Disordered" evidence="9">
    <location>
        <begin position="220"/>
        <end position="261"/>
    </location>
</feature>
<dbReference type="Gene3D" id="6.10.250.2910">
    <property type="match status" value="1"/>
</dbReference>
<dbReference type="Pfam" id="PF15313">
    <property type="entry name" value="HEXIM"/>
    <property type="match status" value="1"/>
</dbReference>
<reference evidence="10" key="1">
    <citation type="submission" date="2009-11" db="EMBL/GenBank/DDBJ databases">
        <title>Molecular cloning and characterization of hexamethylene bis-acetamide inducible 1 like cDNA from disk abalone Haliotis discus discus.</title>
        <authorList>
            <person name="De Zoysa M."/>
            <person name="Lee J."/>
        </authorList>
    </citation>
    <scope>NUCLEOTIDE SEQUENCE</scope>
</reference>
<dbReference type="GO" id="GO:0005737">
    <property type="term" value="C:cytoplasm"/>
    <property type="evidence" value="ECO:0007669"/>
    <property type="project" value="InterPro"/>
</dbReference>
<dbReference type="AlphaFoldDB" id="G8Z4Z3"/>
<evidence type="ECO:0000256" key="8">
    <source>
        <dbReference type="SAM" id="Coils"/>
    </source>
</evidence>